<dbReference type="AlphaFoldDB" id="A0A380L2D6"/>
<reference evidence="1" key="1">
    <citation type="submission" date="2018-06" db="EMBL/GenBank/DDBJ databases">
        <authorList>
            <consortium name="Pathogen Informatics"/>
            <person name="Doyle S."/>
        </authorList>
    </citation>
    <scope>NUCLEOTIDE SEQUENCE [LARGE SCALE GENOMIC DNA]</scope>
    <source>
        <strain evidence="1">NCTC13765</strain>
    </source>
</reference>
<dbReference type="Proteomes" id="UP000254634">
    <property type="component" value="Unassembled WGS sequence"/>
</dbReference>
<organism evidence="1 2">
    <name type="scientific">Streptococcus massiliensis</name>
    <dbReference type="NCBI Taxonomy" id="313439"/>
    <lineage>
        <taxon>Bacteria</taxon>
        <taxon>Bacillati</taxon>
        <taxon>Bacillota</taxon>
        <taxon>Bacilli</taxon>
        <taxon>Lactobacillales</taxon>
        <taxon>Streptococcaceae</taxon>
        <taxon>Streptococcus</taxon>
    </lineage>
</organism>
<sequence>MENKASRNSMNALKEGEDWERLACRKQVQSERFFDAVTASCTYFEQIFEVANFCSSLLIFGMGFLAESPFLLW</sequence>
<name>A0A380L2D6_9STRE</name>
<keyword evidence="2" id="KW-1185">Reference proteome</keyword>
<dbReference type="EMBL" id="UHFR01000005">
    <property type="protein sequence ID" value="SUN77505.1"/>
    <property type="molecule type" value="Genomic_DNA"/>
</dbReference>
<proteinExistence type="predicted"/>
<protein>
    <submittedName>
        <fullName evidence="1">Uncharacterized protein</fullName>
    </submittedName>
</protein>
<gene>
    <name evidence="1" type="ORF">NCTC13765_02032</name>
</gene>
<accession>A0A380L2D6</accession>
<evidence type="ECO:0000313" key="2">
    <source>
        <dbReference type="Proteomes" id="UP000254634"/>
    </source>
</evidence>
<evidence type="ECO:0000313" key="1">
    <source>
        <dbReference type="EMBL" id="SUN77505.1"/>
    </source>
</evidence>
<dbReference type="STRING" id="1123307.GCA_000380065_00183"/>